<dbReference type="EMBL" id="OR769218">
    <property type="protein sequence ID" value="WQJ54467.1"/>
    <property type="molecule type" value="Genomic_DNA"/>
</dbReference>
<name>A0ABZ0Z7M9_9CAUD</name>
<sequence>MVKTRLNIPATLVHSVKGTQYKINGILLSINESNDTCSMRFDDNYVENNIPLNKILINEGFIDKIKEYGKKVASYITDKVRGFIALVDDAANQVVSWSLNNVANLAIKASKGMLPKGVYFAPSASLKKIAGTGGMTIDEAFAESIAKDREDIVNYWSRVIKRTGTTDETISESIKYVNETYYKPTKLYKALNEKVLYSYEDIKDKNGFGYYGPEVSAKTLIRKLKENIKNQISGPLGGHSTEIPLLIWGAPGIGKSAIISQTIKDMANAKYNPINLNLEIVQLANCTVESWTLPRDATREIDFGNNQKKYKRESFTDTPKAWLPVYLDTPDIEEKKRRDYFCNTCRFLATEDDGEITDSNGRPFEGGIVFMDEFSRIQPGVSHILMPLVNDHKFGDNYVLASKWGFVLAANRAIDEDITDTDDNNFYPTVAQSNRYRHVTYVPNKKEWVEWARKVDPLTHEANVPPFITDFIEASPDSVWYPTIANGGYDDMLENPKTDSEAHKDDKDPFGAIEQVLQQPTIAGTKRVVTPRTWAQSIGNAYRNALIDLFNDAKDETGMSGKEYYQTLLNKSIREKTDDDGNTYKEYYGGILPNVLEDALNELSDDYWDYWVDNHGGLDELDPTGHDSIGIRGRYNIFMNYFQDDMRLRLQDDTGKNAETATGPIMTAWRKYHEYAKIFTPQVMTSIWETGKMPPKYQKDDDIKPLSVDEYIKTEYSIWKRNSSIVQELLEQIFKEYPGDLEEDMKNDLEKLKNAKPLSDSQVSSAAQKLIKEYSFNLNDKSYNLLFDDEDLQDIETLRLKVNSLLNSRVAQLYTHFASWVAKIAIQTEQGVIAGTMGDLLFNTCRYTDSDVSKVFCNTKPIRQAYAERETAKDKKDPKLIKQFEHVLHIENAKVPIWAALTMLERTKTFKFDSVRNAVKSKTKK</sequence>
<proteinExistence type="predicted"/>
<reference evidence="1 2" key="1">
    <citation type="submission" date="2023-11" db="EMBL/GenBank/DDBJ databases">
        <authorList>
            <person name="Cook R."/>
            <person name="Crisci M."/>
            <person name="Pye H."/>
            <person name="Adriaenssens E."/>
            <person name="Santini J."/>
        </authorList>
    </citation>
    <scope>NUCLEOTIDE SEQUENCE [LARGE SCALE GENOMIC DNA]</scope>
    <source>
        <strain evidence="1">Lak_Megaphage_RVC_AP1_GC26</strain>
    </source>
</reference>
<dbReference type="Gene3D" id="3.40.50.300">
    <property type="entry name" value="P-loop containing nucleotide triphosphate hydrolases"/>
    <property type="match status" value="1"/>
</dbReference>
<accession>A0ABZ0Z7M9</accession>
<evidence type="ECO:0000313" key="2">
    <source>
        <dbReference type="Proteomes" id="UP001346559"/>
    </source>
</evidence>
<protein>
    <submittedName>
        <fullName evidence="1">ATPase</fullName>
    </submittedName>
</protein>
<evidence type="ECO:0000313" key="1">
    <source>
        <dbReference type="EMBL" id="WQJ54467.1"/>
    </source>
</evidence>
<dbReference type="SUPFAM" id="SSF52540">
    <property type="entry name" value="P-loop containing nucleoside triphosphate hydrolases"/>
    <property type="match status" value="1"/>
</dbReference>
<organism evidence="1 2">
    <name type="scientific">phage Lak_Megaphage_RVC_AP1_GC26</name>
    <dbReference type="NCBI Taxonomy" id="3109224"/>
    <lineage>
        <taxon>Viruses</taxon>
        <taxon>Duplodnaviria</taxon>
        <taxon>Heunggongvirae</taxon>
        <taxon>Uroviricota</taxon>
        <taxon>Caudoviricetes</taxon>
        <taxon>Caudoviricetes code 15 clade</taxon>
    </lineage>
</organism>
<dbReference type="InterPro" id="IPR027417">
    <property type="entry name" value="P-loop_NTPase"/>
</dbReference>
<keyword evidence="2" id="KW-1185">Reference proteome</keyword>
<dbReference type="Proteomes" id="UP001346559">
    <property type="component" value="Segment"/>
</dbReference>